<dbReference type="Proteomes" id="UP000823399">
    <property type="component" value="Unassembled WGS sequence"/>
</dbReference>
<evidence type="ECO:0000313" key="2">
    <source>
        <dbReference type="EMBL" id="KAG2097253.1"/>
    </source>
</evidence>
<dbReference type="EMBL" id="JABBWM010000066">
    <property type="protein sequence ID" value="KAG2097253.1"/>
    <property type="molecule type" value="Genomic_DNA"/>
</dbReference>
<keyword evidence="3" id="KW-1185">Reference proteome</keyword>
<sequence length="103" mass="11627">MKACADEGSGDDPMSEEDQNDYDGDWESRIPSYEDGRDMGNGDGGDDDDDGARGECDDDEEEDKDADQDQDQDEDEDANYDEDKGVEGADEWDTEDHDEYLYF</sequence>
<reference evidence="2" key="1">
    <citation type="journal article" date="2020" name="New Phytol.">
        <title>Comparative genomics reveals dynamic genome evolution in host specialist ectomycorrhizal fungi.</title>
        <authorList>
            <person name="Lofgren L.A."/>
            <person name="Nguyen N.H."/>
            <person name="Vilgalys R."/>
            <person name="Ruytinx J."/>
            <person name="Liao H.L."/>
            <person name="Branco S."/>
            <person name="Kuo A."/>
            <person name="LaButti K."/>
            <person name="Lipzen A."/>
            <person name="Andreopoulos W."/>
            <person name="Pangilinan J."/>
            <person name="Riley R."/>
            <person name="Hundley H."/>
            <person name="Na H."/>
            <person name="Barry K."/>
            <person name="Grigoriev I.V."/>
            <person name="Stajich J.E."/>
            <person name="Kennedy P.G."/>
        </authorList>
    </citation>
    <scope>NUCLEOTIDE SEQUENCE</scope>
    <source>
        <strain evidence="2">FC423</strain>
    </source>
</reference>
<feature type="compositionally biased region" description="Acidic residues" evidence="1">
    <location>
        <begin position="88"/>
        <end position="103"/>
    </location>
</feature>
<evidence type="ECO:0000313" key="3">
    <source>
        <dbReference type="Proteomes" id="UP000823399"/>
    </source>
</evidence>
<feature type="region of interest" description="Disordered" evidence="1">
    <location>
        <begin position="1"/>
        <end position="103"/>
    </location>
</feature>
<accession>A0A9P7EZ87</accession>
<proteinExistence type="predicted"/>
<feature type="compositionally biased region" description="Basic and acidic residues" evidence="1">
    <location>
        <begin position="26"/>
        <end position="40"/>
    </location>
</feature>
<protein>
    <submittedName>
        <fullName evidence="2">Uncharacterized protein</fullName>
    </submittedName>
</protein>
<gene>
    <name evidence="2" type="ORF">F5147DRAFT_656389</name>
</gene>
<name>A0A9P7EZ87_9AGAM</name>
<organism evidence="2 3">
    <name type="scientific">Suillus discolor</name>
    <dbReference type="NCBI Taxonomy" id="1912936"/>
    <lineage>
        <taxon>Eukaryota</taxon>
        <taxon>Fungi</taxon>
        <taxon>Dikarya</taxon>
        <taxon>Basidiomycota</taxon>
        <taxon>Agaricomycotina</taxon>
        <taxon>Agaricomycetes</taxon>
        <taxon>Agaricomycetidae</taxon>
        <taxon>Boletales</taxon>
        <taxon>Suillineae</taxon>
        <taxon>Suillaceae</taxon>
        <taxon>Suillus</taxon>
    </lineage>
</organism>
<feature type="compositionally biased region" description="Acidic residues" evidence="1">
    <location>
        <begin position="44"/>
        <end position="80"/>
    </location>
</feature>
<feature type="compositionally biased region" description="Acidic residues" evidence="1">
    <location>
        <begin position="8"/>
        <end position="25"/>
    </location>
</feature>
<dbReference type="AlphaFoldDB" id="A0A9P7EZ87"/>
<comment type="caution">
    <text evidence="2">The sequence shown here is derived from an EMBL/GenBank/DDBJ whole genome shotgun (WGS) entry which is preliminary data.</text>
</comment>
<evidence type="ECO:0000256" key="1">
    <source>
        <dbReference type="SAM" id="MobiDB-lite"/>
    </source>
</evidence>
<dbReference type="GeneID" id="64696368"/>
<dbReference type="RefSeq" id="XP_041288483.1">
    <property type="nucleotide sequence ID" value="XM_041434109.1"/>
</dbReference>